<gene>
    <name evidence="1" type="ORF">OS493_029581</name>
</gene>
<protein>
    <submittedName>
        <fullName evidence="1">Uncharacterized protein</fullName>
    </submittedName>
</protein>
<reference evidence="1" key="1">
    <citation type="submission" date="2023-01" db="EMBL/GenBank/DDBJ databases">
        <title>Genome assembly of the deep-sea coral Lophelia pertusa.</title>
        <authorList>
            <person name="Herrera S."/>
            <person name="Cordes E."/>
        </authorList>
    </citation>
    <scope>NUCLEOTIDE SEQUENCE</scope>
    <source>
        <strain evidence="1">USNM1676648</strain>
        <tissue evidence="1">Polyp</tissue>
    </source>
</reference>
<dbReference type="OrthoDB" id="412793at2759"/>
<sequence length="137" mass="15704">MPGGTSREQAVLKLKLRSNDPQCLARNNRYNLHLNGVVTNEKFAVEVRNRFQALDDQQDTGTEATIDEKRSHIKEAYYAAGENILGVKKRRHKEWISLQTLDYIKLRTALENKISQTRRVQQEEVLGGLVRNSNIKG</sequence>
<comment type="caution">
    <text evidence="1">The sequence shown here is derived from an EMBL/GenBank/DDBJ whole genome shotgun (WGS) entry which is preliminary data.</text>
</comment>
<name>A0A9W9ZXI1_9CNID</name>
<accession>A0A9W9ZXI1</accession>
<dbReference type="EMBL" id="MU825426">
    <property type="protein sequence ID" value="KAJ7389688.1"/>
    <property type="molecule type" value="Genomic_DNA"/>
</dbReference>
<dbReference type="Proteomes" id="UP001163046">
    <property type="component" value="Unassembled WGS sequence"/>
</dbReference>
<evidence type="ECO:0000313" key="1">
    <source>
        <dbReference type="EMBL" id="KAJ7389688.1"/>
    </source>
</evidence>
<dbReference type="AlphaFoldDB" id="A0A9W9ZXI1"/>
<evidence type="ECO:0000313" key="2">
    <source>
        <dbReference type="Proteomes" id="UP001163046"/>
    </source>
</evidence>
<organism evidence="1 2">
    <name type="scientific">Desmophyllum pertusum</name>
    <dbReference type="NCBI Taxonomy" id="174260"/>
    <lineage>
        <taxon>Eukaryota</taxon>
        <taxon>Metazoa</taxon>
        <taxon>Cnidaria</taxon>
        <taxon>Anthozoa</taxon>
        <taxon>Hexacorallia</taxon>
        <taxon>Scleractinia</taxon>
        <taxon>Caryophylliina</taxon>
        <taxon>Caryophylliidae</taxon>
        <taxon>Desmophyllum</taxon>
    </lineage>
</organism>
<proteinExistence type="predicted"/>
<keyword evidence="2" id="KW-1185">Reference proteome</keyword>